<evidence type="ECO:0000256" key="3">
    <source>
        <dbReference type="ARBA" id="ARBA00008321"/>
    </source>
</evidence>
<dbReference type="STRING" id="51511.ENSCSAVP00000008437"/>
<reference evidence="10" key="1">
    <citation type="submission" date="2003-08" db="EMBL/GenBank/DDBJ databases">
        <authorList>
            <person name="Birren B."/>
            <person name="Nusbaum C."/>
            <person name="Abebe A."/>
            <person name="Abouelleil A."/>
            <person name="Adekoya E."/>
            <person name="Ait-zahra M."/>
            <person name="Allen N."/>
            <person name="Allen T."/>
            <person name="An P."/>
            <person name="Anderson M."/>
            <person name="Anderson S."/>
            <person name="Arachchi H."/>
            <person name="Armbruster J."/>
            <person name="Bachantsang P."/>
            <person name="Baldwin J."/>
            <person name="Barry A."/>
            <person name="Bayul T."/>
            <person name="Blitshsteyn B."/>
            <person name="Bloom T."/>
            <person name="Blye J."/>
            <person name="Boguslavskiy L."/>
            <person name="Borowsky M."/>
            <person name="Boukhgalter B."/>
            <person name="Brunache A."/>
            <person name="Butler J."/>
            <person name="Calixte N."/>
            <person name="Calvo S."/>
            <person name="Camarata J."/>
            <person name="Campo K."/>
            <person name="Chang J."/>
            <person name="Cheshatsang Y."/>
            <person name="Citroen M."/>
            <person name="Collymore A."/>
            <person name="Considine T."/>
            <person name="Cook A."/>
            <person name="Cooke P."/>
            <person name="Corum B."/>
            <person name="Cuomo C."/>
            <person name="David R."/>
            <person name="Dawoe T."/>
            <person name="Degray S."/>
            <person name="Dodge S."/>
            <person name="Dooley K."/>
            <person name="Dorje P."/>
            <person name="Dorjee K."/>
            <person name="Dorris L."/>
            <person name="Duffey N."/>
            <person name="Dupes A."/>
            <person name="Elkins T."/>
            <person name="Engels R."/>
            <person name="Erickson J."/>
            <person name="Farina A."/>
            <person name="Faro S."/>
            <person name="Ferreira P."/>
            <person name="Fischer H."/>
            <person name="Fitzgerald M."/>
            <person name="Foley K."/>
            <person name="Gage D."/>
            <person name="Galagan J."/>
            <person name="Gearin G."/>
            <person name="Gnerre S."/>
            <person name="Gnirke A."/>
            <person name="Goyette A."/>
            <person name="Graham J."/>
            <person name="Grandbois E."/>
            <person name="Gyaltsen K."/>
            <person name="Hafez N."/>
            <person name="Hagopian D."/>
            <person name="Hagos B."/>
            <person name="Hall J."/>
            <person name="Hatcher B."/>
            <person name="Heller A."/>
            <person name="Higgins H."/>
            <person name="Honan T."/>
            <person name="Horn A."/>
            <person name="Houde N."/>
            <person name="Hughes L."/>
            <person name="Hulme W."/>
            <person name="Husby E."/>
            <person name="Iliev I."/>
            <person name="Jaffe D."/>
            <person name="Jones C."/>
            <person name="Kamal M."/>
            <person name="Kamat A."/>
            <person name="Kamvysselis M."/>
            <person name="Karlsson E."/>
            <person name="Kells C."/>
            <person name="Kieu A."/>
            <person name="Kisner P."/>
            <person name="Kodira C."/>
            <person name="Kulbokas E."/>
            <person name="Labutti K."/>
            <person name="Lama D."/>
            <person name="Landers T."/>
            <person name="Leger J."/>
            <person name="Levine S."/>
            <person name="Lewis D."/>
            <person name="Lewis T."/>
            <person name="Lindblad-toh K."/>
            <person name="Liu X."/>
            <person name="Lokyitsang T."/>
            <person name="Lokyitsang Y."/>
            <person name="Lucien O."/>
            <person name="Lui A."/>
            <person name="Ma L.J."/>
            <person name="Mabbitt R."/>
            <person name="Macdonald J."/>
            <person name="Maclean C."/>
            <person name="Major J."/>
            <person name="Manning J."/>
            <person name="Marabella R."/>
            <person name="Maru K."/>
            <person name="Matthews C."/>
            <person name="Mauceli E."/>
            <person name="Mccarthy M."/>
            <person name="Mcdonough S."/>
            <person name="Mcghee T."/>
            <person name="Meldrim J."/>
            <person name="Meneus L."/>
            <person name="Mesirov J."/>
            <person name="Mihalev A."/>
            <person name="Mihova T."/>
            <person name="Mikkelsen T."/>
            <person name="Mlenga V."/>
            <person name="Moru K."/>
            <person name="Mozes J."/>
            <person name="Mulrain L."/>
            <person name="Munson G."/>
            <person name="Naylor J."/>
            <person name="Newes C."/>
            <person name="Nguyen C."/>
            <person name="Nguyen N."/>
            <person name="Nguyen T."/>
            <person name="Nicol R."/>
            <person name="Nielsen C."/>
            <person name="Nizzari M."/>
            <person name="Norbu C."/>
            <person name="Norbu N."/>
            <person name="O'donnell P."/>
            <person name="Okoawo O."/>
            <person name="O'leary S."/>
            <person name="Omotosho B."/>
            <person name="O'neill K."/>
            <person name="Osman S."/>
            <person name="Parker S."/>
            <person name="Perrin D."/>
            <person name="Phunkhang P."/>
            <person name="Piqani B."/>
            <person name="Purcell S."/>
            <person name="Rachupka T."/>
            <person name="Ramasamy U."/>
            <person name="Rameau R."/>
            <person name="Ray V."/>
            <person name="Raymond C."/>
            <person name="Retta R."/>
            <person name="Richardson S."/>
            <person name="Rise C."/>
            <person name="Rodriguez J."/>
            <person name="Rogers J."/>
            <person name="Rogov P."/>
            <person name="Rutman M."/>
            <person name="Schupbach R."/>
            <person name="Seaman C."/>
            <person name="Settipalli S."/>
            <person name="Sharpe T."/>
            <person name="Sheridan J."/>
            <person name="Sherpa N."/>
            <person name="Shi J."/>
            <person name="Smirnov S."/>
            <person name="Smith C."/>
            <person name="Sougnez C."/>
            <person name="Spencer B."/>
            <person name="Stalker J."/>
            <person name="Stange-thomann N."/>
            <person name="Stavropoulos S."/>
            <person name="Stetson K."/>
            <person name="Stone C."/>
            <person name="Stone S."/>
            <person name="Stubbs M."/>
            <person name="Talamas J."/>
            <person name="Tchuinga P."/>
            <person name="Tenzing P."/>
            <person name="Tesfaye S."/>
            <person name="Theodore J."/>
            <person name="Thoulutsang Y."/>
            <person name="Topham K."/>
            <person name="Towey S."/>
            <person name="Tsamla T."/>
            <person name="Tsomo N."/>
            <person name="Vallee D."/>
            <person name="Vassiliev H."/>
            <person name="Venkataraman V."/>
            <person name="Vinson J."/>
            <person name="Vo A."/>
            <person name="Wade C."/>
            <person name="Wang S."/>
            <person name="Wangchuk T."/>
            <person name="Wangdi T."/>
            <person name="Whittaker C."/>
            <person name="Wilkinson J."/>
            <person name="Wu Y."/>
            <person name="Wyman D."/>
            <person name="Yadav S."/>
            <person name="Yang S."/>
            <person name="Yang X."/>
            <person name="Yeager S."/>
            <person name="Yee E."/>
            <person name="Young G."/>
            <person name="Zainoun J."/>
            <person name="Zembeck L."/>
            <person name="Zimmer A."/>
            <person name="Zody M."/>
            <person name="Lander E."/>
        </authorList>
    </citation>
    <scope>NUCLEOTIDE SEQUENCE [LARGE SCALE GENOMIC DNA]</scope>
</reference>
<feature type="transmembrane region" description="Helical" evidence="8">
    <location>
        <begin position="52"/>
        <end position="71"/>
    </location>
</feature>
<dbReference type="GO" id="GO:0000506">
    <property type="term" value="C:glycosylphosphatidylinositol-N-acetylglucosaminyltransferase (GPI-GnT) complex"/>
    <property type="evidence" value="ECO:0007669"/>
    <property type="project" value="TreeGrafter"/>
</dbReference>
<name>H2YSX7_CIOSA</name>
<evidence type="ECO:0000256" key="4">
    <source>
        <dbReference type="ARBA" id="ARBA00022502"/>
    </source>
</evidence>
<feature type="transmembrane region" description="Helical" evidence="8">
    <location>
        <begin position="77"/>
        <end position="94"/>
    </location>
</feature>
<organism evidence="9 10">
    <name type="scientific">Ciona savignyi</name>
    <name type="common">Pacific transparent sea squirt</name>
    <dbReference type="NCBI Taxonomy" id="51511"/>
    <lineage>
        <taxon>Eukaryota</taxon>
        <taxon>Metazoa</taxon>
        <taxon>Chordata</taxon>
        <taxon>Tunicata</taxon>
        <taxon>Ascidiacea</taxon>
        <taxon>Phlebobranchia</taxon>
        <taxon>Cionidae</taxon>
        <taxon>Ciona</taxon>
    </lineage>
</organism>
<sequence>MMVERGERKWRKVLYEDQGVPDNYVDESFLSEMEKNRFCREYDFLSLVKSSVVLIQKFTAVAVFFLLWWFISEGASPKIILTTSLFVSIAVYVTNSVMTSQSIRQVAYDVKTGTMLLCF</sequence>
<evidence type="ECO:0000313" key="9">
    <source>
        <dbReference type="Ensembl" id="ENSCSAVP00000008437.1"/>
    </source>
</evidence>
<keyword evidence="7 8" id="KW-0472">Membrane</keyword>
<dbReference type="HOGENOM" id="CLU_157664_0_0_1"/>
<accession>H2YSX7</accession>
<comment type="subcellular location">
    <subcellularLocation>
        <location evidence="1">Membrane</location>
        <topology evidence="1">Multi-pass membrane protein</topology>
    </subcellularLocation>
</comment>
<dbReference type="GO" id="GO:0006506">
    <property type="term" value="P:GPI anchor biosynthetic process"/>
    <property type="evidence" value="ECO:0007669"/>
    <property type="project" value="UniProtKB-UniPathway"/>
</dbReference>
<dbReference type="InParanoid" id="H2YSX7"/>
<reference evidence="9" key="3">
    <citation type="submission" date="2025-09" db="UniProtKB">
        <authorList>
            <consortium name="Ensembl"/>
        </authorList>
    </citation>
    <scope>IDENTIFICATION</scope>
</reference>
<proteinExistence type="inferred from homology"/>
<keyword evidence="10" id="KW-1185">Reference proteome</keyword>
<keyword evidence="6 8" id="KW-1133">Transmembrane helix</keyword>
<dbReference type="InterPro" id="IPR009450">
    <property type="entry name" value="Plno_GlcNAc_GPI2"/>
</dbReference>
<evidence type="ECO:0000256" key="7">
    <source>
        <dbReference type="ARBA" id="ARBA00023136"/>
    </source>
</evidence>
<dbReference type="Pfam" id="PF06432">
    <property type="entry name" value="GPI2"/>
    <property type="match status" value="1"/>
</dbReference>
<comment type="pathway">
    <text evidence="2">Glycolipid biosynthesis; glycosylphosphatidylinositol-anchor biosynthesis.</text>
</comment>
<dbReference type="PANTHER" id="PTHR12982">
    <property type="entry name" value="PHOSPHATIDYLINOSITOL GLYCAN, CLASS C"/>
    <property type="match status" value="1"/>
</dbReference>
<evidence type="ECO:0000256" key="5">
    <source>
        <dbReference type="ARBA" id="ARBA00022692"/>
    </source>
</evidence>
<dbReference type="eggNOG" id="KOG3059">
    <property type="taxonomic scope" value="Eukaryota"/>
</dbReference>
<dbReference type="UniPathway" id="UPA00196"/>
<dbReference type="Proteomes" id="UP000007875">
    <property type="component" value="Unassembled WGS sequence"/>
</dbReference>
<evidence type="ECO:0000256" key="6">
    <source>
        <dbReference type="ARBA" id="ARBA00022989"/>
    </source>
</evidence>
<dbReference type="Ensembl" id="ENSCSAVT00000008546.1">
    <property type="protein sequence ID" value="ENSCSAVP00000008437.1"/>
    <property type="gene ID" value="ENSCSAVG00000005007.1"/>
</dbReference>
<keyword evidence="4" id="KW-0337">GPI-anchor biosynthesis</keyword>
<dbReference type="PANTHER" id="PTHR12982:SF0">
    <property type="entry name" value="PHOSPHATIDYLINOSITOL N-ACETYLGLUCOSAMINYLTRANSFERASE SUBUNIT C"/>
    <property type="match status" value="1"/>
</dbReference>
<evidence type="ECO:0000256" key="1">
    <source>
        <dbReference type="ARBA" id="ARBA00004141"/>
    </source>
</evidence>
<comment type="similarity">
    <text evidence="3">Belongs to the PIGC family.</text>
</comment>
<reference evidence="9" key="2">
    <citation type="submission" date="2025-08" db="UniProtKB">
        <authorList>
            <consortium name="Ensembl"/>
        </authorList>
    </citation>
    <scope>IDENTIFICATION</scope>
</reference>
<evidence type="ECO:0000313" key="10">
    <source>
        <dbReference type="Proteomes" id="UP000007875"/>
    </source>
</evidence>
<keyword evidence="5 8" id="KW-0812">Transmembrane</keyword>
<protein>
    <submittedName>
        <fullName evidence="9">Uncharacterized protein</fullName>
    </submittedName>
</protein>
<evidence type="ECO:0000256" key="2">
    <source>
        <dbReference type="ARBA" id="ARBA00004687"/>
    </source>
</evidence>
<dbReference type="AlphaFoldDB" id="H2YSX7"/>
<evidence type="ECO:0000256" key="8">
    <source>
        <dbReference type="SAM" id="Phobius"/>
    </source>
</evidence>